<dbReference type="PROSITE" id="PS51257">
    <property type="entry name" value="PROKAR_LIPOPROTEIN"/>
    <property type="match status" value="1"/>
</dbReference>
<comment type="caution">
    <text evidence="2">The sequence shown here is derived from an EMBL/GenBank/DDBJ whole genome shotgun (WGS) entry which is preliminary data.</text>
</comment>
<evidence type="ECO:0000313" key="2">
    <source>
        <dbReference type="EMBL" id="GIF91106.1"/>
    </source>
</evidence>
<proteinExistence type="predicted"/>
<name>A0A8J3NSY4_9ACTN</name>
<gene>
    <name evidence="2" type="ORF">Cch02nite_45500</name>
</gene>
<dbReference type="EMBL" id="BONG01000029">
    <property type="protein sequence ID" value="GIF91106.1"/>
    <property type="molecule type" value="Genomic_DNA"/>
</dbReference>
<evidence type="ECO:0000256" key="1">
    <source>
        <dbReference type="SAM" id="SignalP"/>
    </source>
</evidence>
<accession>A0A8J3NSY4</accession>
<dbReference type="AlphaFoldDB" id="A0A8J3NSY4"/>
<sequence>MTKSVTFLGLAALTTGVLLSGCAASGDETPGASAATSAVAAAASATRGAATATKISANTASEPEIAAALRAAGVSSPERWAEEVVEYRPYATDDTALSRLRQKLAKYNPGEETMNKILAALRP</sequence>
<keyword evidence="3" id="KW-1185">Reference proteome</keyword>
<feature type="signal peptide" evidence="1">
    <location>
        <begin position="1"/>
        <end position="25"/>
    </location>
</feature>
<protein>
    <submittedName>
        <fullName evidence="2">Uncharacterized protein</fullName>
    </submittedName>
</protein>
<dbReference type="RefSeq" id="WP_191838872.1">
    <property type="nucleotide sequence ID" value="NZ_BAAALB010000008.1"/>
</dbReference>
<reference evidence="2 3" key="1">
    <citation type="submission" date="2021-01" db="EMBL/GenBank/DDBJ databases">
        <title>Whole genome shotgun sequence of Catellatospora chokoriensis NBRC 107358.</title>
        <authorList>
            <person name="Komaki H."/>
            <person name="Tamura T."/>
        </authorList>
    </citation>
    <scope>NUCLEOTIDE SEQUENCE [LARGE SCALE GENOMIC DNA]</scope>
    <source>
        <strain evidence="2 3">NBRC 107358</strain>
    </source>
</reference>
<dbReference type="Proteomes" id="UP000619293">
    <property type="component" value="Unassembled WGS sequence"/>
</dbReference>
<evidence type="ECO:0000313" key="3">
    <source>
        <dbReference type="Proteomes" id="UP000619293"/>
    </source>
</evidence>
<feature type="chain" id="PRO_5039609739" evidence="1">
    <location>
        <begin position="26"/>
        <end position="123"/>
    </location>
</feature>
<organism evidence="2 3">
    <name type="scientific">Catellatospora chokoriensis</name>
    <dbReference type="NCBI Taxonomy" id="310353"/>
    <lineage>
        <taxon>Bacteria</taxon>
        <taxon>Bacillati</taxon>
        <taxon>Actinomycetota</taxon>
        <taxon>Actinomycetes</taxon>
        <taxon>Micromonosporales</taxon>
        <taxon>Micromonosporaceae</taxon>
        <taxon>Catellatospora</taxon>
    </lineage>
</organism>
<keyword evidence="1" id="KW-0732">Signal</keyword>